<comment type="caution">
    <text evidence="5">The sequence shown here is derived from an EMBL/GenBank/DDBJ whole genome shotgun (WGS) entry which is preliminary data.</text>
</comment>
<dbReference type="Gene3D" id="1.10.357.10">
    <property type="entry name" value="Tetracycline Repressor, domain 2"/>
    <property type="match status" value="1"/>
</dbReference>
<gene>
    <name evidence="5" type="ORF">HW423_01790</name>
</gene>
<dbReference type="PANTHER" id="PTHR43479:SF7">
    <property type="entry name" value="TETR-FAMILY TRANSCRIPTIONAL REGULATOR"/>
    <property type="match status" value="1"/>
</dbReference>
<feature type="DNA-binding region" description="H-T-H motif" evidence="2">
    <location>
        <begin position="31"/>
        <end position="50"/>
    </location>
</feature>
<evidence type="ECO:0000256" key="2">
    <source>
        <dbReference type="PROSITE-ProRule" id="PRU00335"/>
    </source>
</evidence>
<name>A0A839A3D8_9LACT</name>
<evidence type="ECO:0000313" key="6">
    <source>
        <dbReference type="Proteomes" id="UP000571018"/>
    </source>
</evidence>
<evidence type="ECO:0000256" key="3">
    <source>
        <dbReference type="SAM" id="Coils"/>
    </source>
</evidence>
<evidence type="ECO:0000256" key="1">
    <source>
        <dbReference type="ARBA" id="ARBA00023125"/>
    </source>
</evidence>
<feature type="coiled-coil region" evidence="3">
    <location>
        <begin position="8"/>
        <end position="70"/>
    </location>
</feature>
<dbReference type="InterPro" id="IPR050624">
    <property type="entry name" value="HTH-type_Tx_Regulator"/>
</dbReference>
<dbReference type="Proteomes" id="UP000571018">
    <property type="component" value="Unassembled WGS sequence"/>
</dbReference>
<dbReference type="PROSITE" id="PS50977">
    <property type="entry name" value="HTH_TETR_2"/>
    <property type="match status" value="1"/>
</dbReference>
<protein>
    <submittedName>
        <fullName evidence="5">TetR/AcrR family transcriptional regulator</fullName>
    </submittedName>
</protein>
<organism evidence="5 6">
    <name type="scientific">Ruoffia halotolerans</name>
    <dbReference type="NCBI Taxonomy" id="2748684"/>
    <lineage>
        <taxon>Bacteria</taxon>
        <taxon>Bacillati</taxon>
        <taxon>Bacillota</taxon>
        <taxon>Bacilli</taxon>
        <taxon>Lactobacillales</taxon>
        <taxon>Aerococcaceae</taxon>
        <taxon>Ruoffia</taxon>
    </lineage>
</organism>
<reference evidence="5 6" key="1">
    <citation type="submission" date="2020-06" db="EMBL/GenBank/DDBJ databases">
        <title>Reclassification of Facklamia ignava, Facklamia soureckii and Facklami tabacinasalis as Falseniella iganva gen. nov., comb. nov., Hutsoniella ignava gen. nov., comb. nov., and Ruoffia tabacinasalis gen. nov., comb. nov and description of Ruoffia haltotolerans sp. nov., isolated from hypersaline Inland Sea of Qatar.</title>
        <authorList>
            <person name="Fotedar R."/>
            <person name="Sankaranarayanan K."/>
            <person name="Lawson P."/>
            <person name="Caldwell M."/>
            <person name="Zeyara A."/>
            <person name="Al Malki A."/>
            <person name="Ali M."/>
        </authorList>
    </citation>
    <scope>NUCLEOTIDE SEQUENCE [LARGE SCALE GENOMIC DNA]</scope>
    <source>
        <strain evidence="5 6">INB8</strain>
    </source>
</reference>
<proteinExistence type="predicted"/>
<keyword evidence="6" id="KW-1185">Reference proteome</keyword>
<feature type="domain" description="HTH tetR-type" evidence="4">
    <location>
        <begin position="8"/>
        <end position="68"/>
    </location>
</feature>
<evidence type="ECO:0000313" key="5">
    <source>
        <dbReference type="EMBL" id="MBA5728517.1"/>
    </source>
</evidence>
<evidence type="ECO:0000259" key="4">
    <source>
        <dbReference type="PROSITE" id="PS50977"/>
    </source>
</evidence>
<sequence>MTIDRRILKTKEAKRKALINLLDNNEIENISVTEIAQEADITRKTFYTYYDSYEKLIDELENDLIEMFEKPINKMEFSESTFNPQLIFETLTDLVRENLEFYQHFMLW</sequence>
<dbReference type="EMBL" id="JACAOA010000003">
    <property type="protein sequence ID" value="MBA5728517.1"/>
    <property type="molecule type" value="Genomic_DNA"/>
</dbReference>
<dbReference type="AlphaFoldDB" id="A0A839A3D8"/>
<dbReference type="SUPFAM" id="SSF46689">
    <property type="entry name" value="Homeodomain-like"/>
    <property type="match status" value="1"/>
</dbReference>
<dbReference type="InterPro" id="IPR009057">
    <property type="entry name" value="Homeodomain-like_sf"/>
</dbReference>
<dbReference type="InterPro" id="IPR001647">
    <property type="entry name" value="HTH_TetR"/>
</dbReference>
<dbReference type="RefSeq" id="WP_218930244.1">
    <property type="nucleotide sequence ID" value="NZ_JACAOA010000003.1"/>
</dbReference>
<keyword evidence="3" id="KW-0175">Coiled coil</keyword>
<dbReference type="PANTHER" id="PTHR43479">
    <property type="entry name" value="ACREF/ENVCD OPERON REPRESSOR-RELATED"/>
    <property type="match status" value="1"/>
</dbReference>
<keyword evidence="1 2" id="KW-0238">DNA-binding</keyword>
<accession>A0A839A3D8</accession>
<dbReference type="GO" id="GO:0003677">
    <property type="term" value="F:DNA binding"/>
    <property type="evidence" value="ECO:0007669"/>
    <property type="project" value="UniProtKB-UniRule"/>
</dbReference>